<evidence type="ECO:0000313" key="2">
    <source>
        <dbReference type="Proteomes" id="UP000316806"/>
    </source>
</evidence>
<dbReference type="Proteomes" id="UP000316806">
    <property type="component" value="Chromosome"/>
</dbReference>
<organism evidence="1 2">
    <name type="scientific">Streptomyces spectabilis</name>
    <dbReference type="NCBI Taxonomy" id="68270"/>
    <lineage>
        <taxon>Bacteria</taxon>
        <taxon>Bacillati</taxon>
        <taxon>Actinomycetota</taxon>
        <taxon>Actinomycetes</taxon>
        <taxon>Kitasatosporales</taxon>
        <taxon>Streptomycetaceae</taxon>
        <taxon>Streptomyces</taxon>
    </lineage>
</organism>
<dbReference type="RefSeq" id="WP_144323147.1">
    <property type="nucleotide sequence ID" value="NZ_CP040916.1"/>
</dbReference>
<protein>
    <submittedName>
        <fullName evidence="1">Uncharacterized protein</fullName>
    </submittedName>
</protein>
<accession>A0A516RJV6</accession>
<evidence type="ECO:0000313" key="1">
    <source>
        <dbReference type="EMBL" id="QDQ15947.1"/>
    </source>
</evidence>
<proteinExistence type="predicted"/>
<dbReference type="EMBL" id="CP040916">
    <property type="protein sequence ID" value="QDQ15947.1"/>
    <property type="molecule type" value="Genomic_DNA"/>
</dbReference>
<gene>
    <name evidence="1" type="ORF">FH965_39840</name>
</gene>
<sequence length="157" mass="17644">MEDPLVQSCQEISKTIREYIENDNDLSSWLHTRYASWEVVPAGFLRRLSTLLFVACHALLSSQPEEEPGRTGIPLASLKETLGENSPAQIFAVLHSSPDFDDLTDAQELWIISTGVTNVRALYWSRLRHAATEILTKILAWEGPDCSTEDLVHPEHS</sequence>
<dbReference type="AlphaFoldDB" id="A0A516RJV6"/>
<reference evidence="1 2" key="1">
    <citation type="journal article" date="2019" name="J. Ind. Microbiol. Biotechnol.">
        <title>The complete genomic sequence of Streptomyces spectabilis NRRL-2792 and identification of secondary metabolite biosynthetic gene clusters.</title>
        <authorList>
            <person name="Sinha A."/>
            <person name="Phillips-Salemka S."/>
            <person name="Niraula T.A."/>
            <person name="Short K.A."/>
            <person name="Niraula N.P."/>
        </authorList>
    </citation>
    <scope>NUCLEOTIDE SEQUENCE [LARGE SCALE GENOMIC DNA]</scope>
    <source>
        <strain evidence="1 2">NRRL 2792</strain>
    </source>
</reference>
<name>A0A516RJV6_STRST</name>